<dbReference type="GO" id="GO:0004672">
    <property type="term" value="F:protein kinase activity"/>
    <property type="evidence" value="ECO:0007669"/>
    <property type="project" value="InterPro"/>
</dbReference>
<accession>A0A914PIY8</accession>
<proteinExistence type="predicted"/>
<evidence type="ECO:0000313" key="3">
    <source>
        <dbReference type="WBParaSite" id="PDA_v2.g18345.t1"/>
    </source>
</evidence>
<keyword evidence="2" id="KW-1185">Reference proteome</keyword>
<reference evidence="3" key="1">
    <citation type="submission" date="2022-11" db="UniProtKB">
        <authorList>
            <consortium name="WormBaseParasite"/>
        </authorList>
    </citation>
    <scope>IDENTIFICATION</scope>
</reference>
<dbReference type="AlphaFoldDB" id="A0A914PIY8"/>
<dbReference type="InterPro" id="IPR000719">
    <property type="entry name" value="Prot_kinase_dom"/>
</dbReference>
<feature type="domain" description="Protein kinase" evidence="1">
    <location>
        <begin position="1"/>
        <end position="85"/>
    </location>
</feature>
<dbReference type="Gene3D" id="1.10.510.10">
    <property type="entry name" value="Transferase(Phosphotransferase) domain 1"/>
    <property type="match status" value="1"/>
</dbReference>
<name>A0A914PIY8_9BILA</name>
<organism evidence="2 3">
    <name type="scientific">Panagrolaimus davidi</name>
    <dbReference type="NCBI Taxonomy" id="227884"/>
    <lineage>
        <taxon>Eukaryota</taxon>
        <taxon>Metazoa</taxon>
        <taxon>Ecdysozoa</taxon>
        <taxon>Nematoda</taxon>
        <taxon>Chromadorea</taxon>
        <taxon>Rhabditida</taxon>
        <taxon>Tylenchina</taxon>
        <taxon>Panagrolaimomorpha</taxon>
        <taxon>Panagrolaimoidea</taxon>
        <taxon>Panagrolaimidae</taxon>
        <taxon>Panagrolaimus</taxon>
    </lineage>
</organism>
<dbReference type="PROSITE" id="PS50011">
    <property type="entry name" value="PROTEIN_KINASE_DOM"/>
    <property type="match status" value="1"/>
</dbReference>
<dbReference type="InterPro" id="IPR011009">
    <property type="entry name" value="Kinase-like_dom_sf"/>
</dbReference>
<dbReference type="GO" id="GO:0005524">
    <property type="term" value="F:ATP binding"/>
    <property type="evidence" value="ECO:0007669"/>
    <property type="project" value="InterPro"/>
</dbReference>
<evidence type="ECO:0000313" key="2">
    <source>
        <dbReference type="Proteomes" id="UP000887578"/>
    </source>
</evidence>
<sequence>MLKVTAFGFSSRTNRNSLYFAPEQCDINQNVKISTAVDIWALGVMFYEMVNDNTIDIDMKTTPRDQIKFSNPEFNNGEVSSIRLN</sequence>
<dbReference type="WBParaSite" id="PDA_v2.g18345.t1">
    <property type="protein sequence ID" value="PDA_v2.g18345.t1"/>
    <property type="gene ID" value="PDA_v2.g18345"/>
</dbReference>
<protein>
    <submittedName>
        <fullName evidence="3">Protein kinase domain-containing protein</fullName>
    </submittedName>
</protein>
<dbReference type="SUPFAM" id="SSF56112">
    <property type="entry name" value="Protein kinase-like (PK-like)"/>
    <property type="match status" value="1"/>
</dbReference>
<dbReference type="Proteomes" id="UP000887578">
    <property type="component" value="Unplaced"/>
</dbReference>
<evidence type="ECO:0000259" key="1">
    <source>
        <dbReference type="PROSITE" id="PS50011"/>
    </source>
</evidence>